<dbReference type="SUPFAM" id="SSF51905">
    <property type="entry name" value="FAD/NAD(P)-binding domain"/>
    <property type="match status" value="2"/>
</dbReference>
<organism evidence="7 8">
    <name type="scientific">Ferrimonas pelagia</name>
    <dbReference type="NCBI Taxonomy" id="1177826"/>
    <lineage>
        <taxon>Bacteria</taxon>
        <taxon>Pseudomonadati</taxon>
        <taxon>Pseudomonadota</taxon>
        <taxon>Gammaproteobacteria</taxon>
        <taxon>Alteromonadales</taxon>
        <taxon>Ferrimonadaceae</taxon>
        <taxon>Ferrimonas</taxon>
    </lineage>
</organism>
<dbReference type="PRINTS" id="PR00368">
    <property type="entry name" value="FADPNR"/>
</dbReference>
<feature type="domain" description="FAD/NAD(P)-binding" evidence="6">
    <location>
        <begin position="3"/>
        <end position="331"/>
    </location>
</feature>
<dbReference type="InterPro" id="IPR036188">
    <property type="entry name" value="FAD/NAD-bd_sf"/>
</dbReference>
<keyword evidence="3" id="KW-0274">FAD</keyword>
<dbReference type="Gene3D" id="3.50.50.100">
    <property type="match status" value="1"/>
</dbReference>
<protein>
    <submittedName>
        <fullName evidence="7">NAD(P)/FAD-dependent oxidoreductase</fullName>
    </submittedName>
</protein>
<evidence type="ECO:0000313" key="7">
    <source>
        <dbReference type="EMBL" id="GAA4872910.1"/>
    </source>
</evidence>
<dbReference type="RefSeq" id="WP_345332415.1">
    <property type="nucleotide sequence ID" value="NZ_BAABJZ010000003.1"/>
</dbReference>
<gene>
    <name evidence="7" type="ORF">GCM10023333_02160</name>
</gene>
<evidence type="ECO:0000256" key="4">
    <source>
        <dbReference type="ARBA" id="ARBA00023002"/>
    </source>
</evidence>
<dbReference type="PANTHER" id="PTHR43706:SF9">
    <property type="entry name" value="TYPE II NADH:QUINONE OXIDOREDUCTASE"/>
    <property type="match status" value="1"/>
</dbReference>
<evidence type="ECO:0000256" key="2">
    <source>
        <dbReference type="ARBA" id="ARBA00022630"/>
    </source>
</evidence>
<evidence type="ECO:0000259" key="6">
    <source>
        <dbReference type="Pfam" id="PF07992"/>
    </source>
</evidence>
<proteinExistence type="inferred from homology"/>
<dbReference type="InterPro" id="IPR023753">
    <property type="entry name" value="FAD/NAD-binding_dom"/>
</dbReference>
<dbReference type="Proteomes" id="UP001499988">
    <property type="component" value="Unassembled WGS sequence"/>
</dbReference>
<dbReference type="PANTHER" id="PTHR43706">
    <property type="entry name" value="NADH DEHYDROGENASE"/>
    <property type="match status" value="1"/>
</dbReference>
<accession>A0ABP9ECR1</accession>
<comment type="similarity">
    <text evidence="1">Belongs to the NADH dehydrogenase family.</text>
</comment>
<sequence length="429" mass="47529">MTKIVVVGGGAGGMELLGKIGRKLGKKGKAEITLVDVCDHHIWKALLHELATGSLDEGINAVDYRVHGSQTGYKFEQGALAGVDRENRKVILAPMKNAQGEEVLPERELDYDYLVLGIGAVTNDFGIPGVQEHCDFLDLTDQAMDLRKKILTRFLQYAKNPDHDHFEIAIVGSGATGVEMAAEMHHAADILRGYGYEIKPDLLKVNLIEAADKVMPGLEQDSLQQAVDKQLRDLGIEIHTSTMVTEVTEKGMNTKCGKFIPADLMIWAAGVKAPEVLSTLDLQTNRANQIKVGQNCQSIDDKRIFSFGDCAECPQPDGSYTPPRGQTARQMALLCGDHLMKLLKDENAELKPYVYHNLGGFVNMSKFHTVGNMFTFLKGGVNVHGWPARFVYTTLYRRHMLALHGPVKGVFMLGLNGMQRWMRPELKIW</sequence>
<evidence type="ECO:0000256" key="5">
    <source>
        <dbReference type="ARBA" id="ARBA00023027"/>
    </source>
</evidence>
<keyword evidence="2" id="KW-0285">Flavoprotein</keyword>
<dbReference type="EMBL" id="BAABJZ010000003">
    <property type="protein sequence ID" value="GAA4872910.1"/>
    <property type="molecule type" value="Genomic_DNA"/>
</dbReference>
<evidence type="ECO:0000256" key="3">
    <source>
        <dbReference type="ARBA" id="ARBA00022827"/>
    </source>
</evidence>
<evidence type="ECO:0000256" key="1">
    <source>
        <dbReference type="ARBA" id="ARBA00005272"/>
    </source>
</evidence>
<dbReference type="InterPro" id="IPR045024">
    <property type="entry name" value="NDH-2"/>
</dbReference>
<keyword evidence="5" id="KW-0520">NAD</keyword>
<dbReference type="Pfam" id="PF07992">
    <property type="entry name" value="Pyr_redox_2"/>
    <property type="match status" value="1"/>
</dbReference>
<name>A0ABP9ECR1_9GAMM</name>
<reference evidence="8" key="1">
    <citation type="journal article" date="2019" name="Int. J. Syst. Evol. Microbiol.">
        <title>The Global Catalogue of Microorganisms (GCM) 10K type strain sequencing project: providing services to taxonomists for standard genome sequencing and annotation.</title>
        <authorList>
            <consortium name="The Broad Institute Genomics Platform"/>
            <consortium name="The Broad Institute Genome Sequencing Center for Infectious Disease"/>
            <person name="Wu L."/>
            <person name="Ma J."/>
        </authorList>
    </citation>
    <scope>NUCLEOTIDE SEQUENCE [LARGE SCALE GENOMIC DNA]</scope>
    <source>
        <strain evidence="8">JCM 18401</strain>
    </source>
</reference>
<keyword evidence="8" id="KW-1185">Reference proteome</keyword>
<comment type="caution">
    <text evidence="7">The sequence shown here is derived from an EMBL/GenBank/DDBJ whole genome shotgun (WGS) entry which is preliminary data.</text>
</comment>
<keyword evidence="4" id="KW-0560">Oxidoreductase</keyword>
<evidence type="ECO:0000313" key="8">
    <source>
        <dbReference type="Proteomes" id="UP001499988"/>
    </source>
</evidence>